<dbReference type="Proteomes" id="UP000324800">
    <property type="component" value="Unassembled WGS sequence"/>
</dbReference>
<proteinExistence type="predicted"/>
<organism evidence="1 2">
    <name type="scientific">Streblomastix strix</name>
    <dbReference type="NCBI Taxonomy" id="222440"/>
    <lineage>
        <taxon>Eukaryota</taxon>
        <taxon>Metamonada</taxon>
        <taxon>Preaxostyla</taxon>
        <taxon>Oxymonadida</taxon>
        <taxon>Streblomastigidae</taxon>
        <taxon>Streblomastix</taxon>
    </lineage>
</organism>
<sequence length="94" mass="10778">MSVLKQLDLTRLLSACWDVQRLWYDALQKLHDDNNYPDEQDFSIDETLLRLNDQWTGSVIYASDLSPGFKQSRQGRPIATLVLIIAVDGFSFSN</sequence>
<accession>A0A5J4T5L8</accession>
<comment type="caution">
    <text evidence="1">The sequence shown here is derived from an EMBL/GenBank/DDBJ whole genome shotgun (WGS) entry which is preliminary data.</text>
</comment>
<evidence type="ECO:0000313" key="1">
    <source>
        <dbReference type="EMBL" id="KAA6353448.1"/>
    </source>
</evidence>
<dbReference type="EMBL" id="SNRW01038095">
    <property type="protein sequence ID" value="KAA6353448.1"/>
    <property type="molecule type" value="Genomic_DNA"/>
</dbReference>
<name>A0A5J4T5L8_9EUKA</name>
<gene>
    <name evidence="1" type="ORF">EZS28_051025</name>
</gene>
<evidence type="ECO:0000313" key="2">
    <source>
        <dbReference type="Proteomes" id="UP000324800"/>
    </source>
</evidence>
<dbReference type="AlphaFoldDB" id="A0A5J4T5L8"/>
<protein>
    <submittedName>
        <fullName evidence="1">Uncharacterized protein</fullName>
    </submittedName>
</protein>
<reference evidence="1 2" key="1">
    <citation type="submission" date="2019-03" db="EMBL/GenBank/DDBJ databases">
        <title>Single cell metagenomics reveals metabolic interactions within the superorganism composed of flagellate Streblomastix strix and complex community of Bacteroidetes bacteria on its surface.</title>
        <authorList>
            <person name="Treitli S.C."/>
            <person name="Kolisko M."/>
            <person name="Husnik F."/>
            <person name="Keeling P."/>
            <person name="Hampl V."/>
        </authorList>
    </citation>
    <scope>NUCLEOTIDE SEQUENCE [LARGE SCALE GENOMIC DNA]</scope>
    <source>
        <strain evidence="1">ST1C</strain>
    </source>
</reference>